<dbReference type="InterPro" id="IPR052918">
    <property type="entry name" value="Motility_Chemotaxis_Reg"/>
</dbReference>
<accession>A0A9P1FZF2</accession>
<dbReference type="Proteomes" id="UP001152797">
    <property type="component" value="Unassembled WGS sequence"/>
</dbReference>
<dbReference type="OrthoDB" id="10647549at2759"/>
<dbReference type="EMBL" id="CAMXCT030001879">
    <property type="protein sequence ID" value="CAL4781128.1"/>
    <property type="molecule type" value="Genomic_DNA"/>
</dbReference>
<proteinExistence type="predicted"/>
<reference evidence="2 3" key="2">
    <citation type="submission" date="2024-05" db="EMBL/GenBank/DDBJ databases">
        <authorList>
            <person name="Chen Y."/>
            <person name="Shah S."/>
            <person name="Dougan E. K."/>
            <person name="Thang M."/>
            <person name="Chan C."/>
        </authorList>
    </citation>
    <scope>NUCLEOTIDE SEQUENCE [LARGE SCALE GENOMIC DNA]</scope>
</reference>
<dbReference type="PANTHER" id="PTHR35580">
    <property type="entry name" value="CELL SURFACE GLYCOPROTEIN (S-LAYER PROTEIN)-LIKE PROTEIN"/>
    <property type="match status" value="1"/>
</dbReference>
<protein>
    <submittedName>
        <fullName evidence="2">SbsA Ig-like domain-containing protein</fullName>
    </submittedName>
</protein>
<dbReference type="SUPFAM" id="SSF101898">
    <property type="entry name" value="NHL repeat"/>
    <property type="match status" value="1"/>
</dbReference>
<name>A0A9P1FZF2_9DINO</name>
<gene>
    <name evidence="1" type="ORF">C1SCF055_LOCUS20526</name>
</gene>
<evidence type="ECO:0000313" key="3">
    <source>
        <dbReference type="Proteomes" id="UP001152797"/>
    </source>
</evidence>
<evidence type="ECO:0000313" key="1">
    <source>
        <dbReference type="EMBL" id="CAI3993816.1"/>
    </source>
</evidence>
<sequence>MPSWATENTNKHRHTFGEGCGSCWPIVVPVGGLRALFSDWQYQTGTTGNDYVYGLAIDSNGPVVVGSTAGDLYGTNQGQTQLGAANDDVARSLAVDANDNLWAAGWNGGPSPRTPFIFKMVPPGYGLDVYDHPSSSGTAFFGGITIDSTGNAIAVGGSTGTIDGLTSSGDYDFLLMVYSNAGVKQFTRLTGSSGQDDAYSVTTDSSDNIVVLGETSGSMSGFTNAGVGDDVVVLKYDSSGTLLWTYQWGSASDDWFKSVKTDSSDNIYAAGITAGTLTGANAGGYDMGVFKLNSAAVQQWVVQRGSAGTEQALSMALDLTNDLIYVSGKSDGELDGRTDTGTSAAFVMVFDLAGTWHTTLMMSSVSPATLTFTSTVTVTSARNVASEVLVNFEERQKNLVRQLLENAANETGVPVSTEEPDGTLVLGVAMSDRITVSAPNGLSLAVPTTLLAAAGGSVTLSVAQLGQDSEMVQALEALENQTEEILDENLQF</sequence>
<dbReference type="EMBL" id="CAMXCT010001879">
    <property type="protein sequence ID" value="CAI3993816.1"/>
    <property type="molecule type" value="Genomic_DNA"/>
</dbReference>
<evidence type="ECO:0000313" key="2">
    <source>
        <dbReference type="EMBL" id="CAL4781128.1"/>
    </source>
</evidence>
<dbReference type="EMBL" id="CAMXCT020001879">
    <property type="protein sequence ID" value="CAL1147191.1"/>
    <property type="molecule type" value="Genomic_DNA"/>
</dbReference>
<organism evidence="1">
    <name type="scientific">Cladocopium goreaui</name>
    <dbReference type="NCBI Taxonomy" id="2562237"/>
    <lineage>
        <taxon>Eukaryota</taxon>
        <taxon>Sar</taxon>
        <taxon>Alveolata</taxon>
        <taxon>Dinophyceae</taxon>
        <taxon>Suessiales</taxon>
        <taxon>Symbiodiniaceae</taxon>
        <taxon>Cladocopium</taxon>
    </lineage>
</organism>
<comment type="caution">
    <text evidence="1">The sequence shown here is derived from an EMBL/GenBank/DDBJ whole genome shotgun (WGS) entry which is preliminary data.</text>
</comment>
<keyword evidence="3" id="KW-1185">Reference proteome</keyword>
<dbReference type="PANTHER" id="PTHR35580:SF1">
    <property type="entry name" value="PHYTASE-LIKE DOMAIN-CONTAINING PROTEIN"/>
    <property type="match status" value="1"/>
</dbReference>
<dbReference type="AlphaFoldDB" id="A0A9P1FZF2"/>
<reference evidence="1" key="1">
    <citation type="submission" date="2022-10" db="EMBL/GenBank/DDBJ databases">
        <authorList>
            <person name="Chen Y."/>
            <person name="Dougan E. K."/>
            <person name="Chan C."/>
            <person name="Rhodes N."/>
            <person name="Thang M."/>
        </authorList>
    </citation>
    <scope>NUCLEOTIDE SEQUENCE</scope>
</reference>